<name>A0AAD5H4P8_9CHLO</name>
<dbReference type="Proteomes" id="UP001205105">
    <property type="component" value="Unassembled WGS sequence"/>
</dbReference>
<comment type="caution">
    <text evidence="2">The sequence shown here is derived from an EMBL/GenBank/DDBJ whole genome shotgun (WGS) entry which is preliminary data.</text>
</comment>
<keyword evidence="3" id="KW-1185">Reference proteome</keyword>
<feature type="domain" description="DUF1995" evidence="1">
    <location>
        <begin position="37"/>
        <end position="153"/>
    </location>
</feature>
<proteinExistence type="predicted"/>
<sequence length="196" mass="21829">MVEELLRGLKQLPGLDGPLSARVIDDGDAVAAWEGPRLAAVLFPTGETLGDVRRIAEAHKDGLVLIVNPQWVTEGNVVSDLGFLPWARKANEELIASFQETYVLKQLRISSDDVRLLRSYPAPWQVNLARPDNPSVNECVAQLAERPPYKELEGILRGVSWSMSSKPIGERLAYEAQFVRKSLHPLPRQQQLDKGE</sequence>
<organism evidence="2 3">
    <name type="scientific">Chlorella ohadii</name>
    <dbReference type="NCBI Taxonomy" id="2649997"/>
    <lineage>
        <taxon>Eukaryota</taxon>
        <taxon>Viridiplantae</taxon>
        <taxon>Chlorophyta</taxon>
        <taxon>core chlorophytes</taxon>
        <taxon>Trebouxiophyceae</taxon>
        <taxon>Chlorellales</taxon>
        <taxon>Chlorellaceae</taxon>
        <taxon>Chlorella clade</taxon>
        <taxon>Chlorella</taxon>
    </lineage>
</organism>
<dbReference type="InterPro" id="IPR018962">
    <property type="entry name" value="DUF1995"/>
</dbReference>
<gene>
    <name evidence="2" type="ORF">COHA_006955</name>
</gene>
<protein>
    <recommendedName>
        <fullName evidence="1">DUF1995 domain-containing protein</fullName>
    </recommendedName>
</protein>
<dbReference type="PANTHER" id="PTHR35509:SF4">
    <property type="entry name" value="DUF1995 DOMAIN-CONTAINING PROTEIN"/>
    <property type="match status" value="1"/>
</dbReference>
<dbReference type="AlphaFoldDB" id="A0AAD5H4P8"/>
<reference evidence="2" key="1">
    <citation type="submission" date="2020-11" db="EMBL/GenBank/DDBJ databases">
        <title>Chlorella ohadii genome sequencing and assembly.</title>
        <authorList>
            <person name="Murik O."/>
            <person name="Treves H."/>
            <person name="Kedem I."/>
            <person name="Shotland Y."/>
            <person name="Kaplan A."/>
        </authorList>
    </citation>
    <scope>NUCLEOTIDE SEQUENCE</scope>
    <source>
        <strain evidence="2">1</strain>
    </source>
</reference>
<dbReference type="EMBL" id="JADXDR010000104">
    <property type="protein sequence ID" value="KAI7839257.1"/>
    <property type="molecule type" value="Genomic_DNA"/>
</dbReference>
<evidence type="ECO:0000259" key="1">
    <source>
        <dbReference type="Pfam" id="PF09353"/>
    </source>
</evidence>
<evidence type="ECO:0000313" key="3">
    <source>
        <dbReference type="Proteomes" id="UP001205105"/>
    </source>
</evidence>
<evidence type="ECO:0000313" key="2">
    <source>
        <dbReference type="EMBL" id="KAI7839257.1"/>
    </source>
</evidence>
<accession>A0AAD5H4P8</accession>
<dbReference type="PANTHER" id="PTHR35509">
    <property type="entry name" value="DOMAIN PROTEIN, PUTATIVE (DUF1995)-RELATED"/>
    <property type="match status" value="1"/>
</dbReference>
<dbReference type="InterPro" id="IPR053021">
    <property type="entry name" value="Chloroplast_ADK"/>
</dbReference>
<dbReference type="Pfam" id="PF09353">
    <property type="entry name" value="DUF1995"/>
    <property type="match status" value="1"/>
</dbReference>